<dbReference type="VEuPathDB" id="TriTrypDB:LtaPh_2825601"/>
<name>A0A640KMC7_LEITA</name>
<evidence type="ECO:0000256" key="2">
    <source>
        <dbReference type="SAM" id="Phobius"/>
    </source>
</evidence>
<feature type="region of interest" description="Disordered" evidence="1">
    <location>
        <begin position="157"/>
        <end position="184"/>
    </location>
</feature>
<dbReference type="Proteomes" id="UP000419144">
    <property type="component" value="Unassembled WGS sequence"/>
</dbReference>
<feature type="region of interest" description="Disordered" evidence="1">
    <location>
        <begin position="276"/>
        <end position="299"/>
    </location>
</feature>
<evidence type="ECO:0000313" key="3">
    <source>
        <dbReference type="EMBL" id="GET90174.1"/>
    </source>
</evidence>
<sequence length="299" mass="31646">MTHQRKSVRAVSTGLVPTMVLMIALCCTSAVCIPATVHRTFENRHEFSAIPQVHSAGKQIGSVLPGSTAGRGSPSRIMAEAYPKYKLTDQEHPPSRASQMKFTLTMVEEGRAYENADQAHTFSPGPGAVDTAATTPAGRPHIMPSALPVQILRSPLANGETAPSMGQLNRAPSLSPSRQRKQLVTPSYRAAGQLEAQEGSQQTAVEVTPAEATGGASSSEGLPSEEGNYGPILSSGVIASFAVALVFATLLLILVLTEACTMFCSYMKHRRTRAARDAKGADSSNEPMHGDFRDTAADV</sequence>
<keyword evidence="2" id="KW-1133">Transmembrane helix</keyword>
<proteinExistence type="predicted"/>
<evidence type="ECO:0000313" key="4">
    <source>
        <dbReference type="Proteomes" id="UP000419144"/>
    </source>
</evidence>
<comment type="caution">
    <text evidence="3">The sequence shown here is derived from an EMBL/GenBank/DDBJ whole genome shotgun (WGS) entry which is preliminary data.</text>
</comment>
<accession>A0A640KMC7</accession>
<dbReference type="EMBL" id="BLBS01000039">
    <property type="protein sequence ID" value="GET90174.1"/>
    <property type="molecule type" value="Genomic_DNA"/>
</dbReference>
<feature type="compositionally biased region" description="Basic and acidic residues" evidence="1">
    <location>
        <begin position="288"/>
        <end position="299"/>
    </location>
</feature>
<evidence type="ECO:0000256" key="1">
    <source>
        <dbReference type="SAM" id="MobiDB-lite"/>
    </source>
</evidence>
<dbReference type="AlphaFoldDB" id="A0A640KMC7"/>
<organism evidence="3 4">
    <name type="scientific">Leishmania tarentolae</name>
    <name type="common">Sauroleishmania tarentolae</name>
    <dbReference type="NCBI Taxonomy" id="5689"/>
    <lineage>
        <taxon>Eukaryota</taxon>
        <taxon>Discoba</taxon>
        <taxon>Euglenozoa</taxon>
        <taxon>Kinetoplastea</taxon>
        <taxon>Metakinetoplastina</taxon>
        <taxon>Trypanosomatida</taxon>
        <taxon>Trypanosomatidae</taxon>
        <taxon>Leishmaniinae</taxon>
        <taxon>Leishmania</taxon>
        <taxon>lizard Leishmania</taxon>
    </lineage>
</organism>
<feature type="transmembrane region" description="Helical" evidence="2">
    <location>
        <begin position="241"/>
        <end position="266"/>
    </location>
</feature>
<reference evidence="3" key="1">
    <citation type="submission" date="2019-11" db="EMBL/GenBank/DDBJ databases">
        <title>Leishmania tarentolae CDS.</title>
        <authorList>
            <person name="Goto Y."/>
            <person name="Yamagishi J."/>
        </authorList>
    </citation>
    <scope>NUCLEOTIDE SEQUENCE [LARGE SCALE GENOMIC DNA]</scope>
    <source>
        <strain evidence="3">Parrot Tar II</strain>
    </source>
</reference>
<dbReference type="OrthoDB" id="266273at2759"/>
<keyword evidence="4" id="KW-1185">Reference proteome</keyword>
<keyword evidence="2" id="KW-0472">Membrane</keyword>
<gene>
    <name evidence="3" type="ORF">LtaPh_2825601</name>
</gene>
<protein>
    <submittedName>
        <fullName evidence="3">Uncharacterized protein</fullName>
    </submittedName>
</protein>
<feature type="compositionally biased region" description="Polar residues" evidence="1">
    <location>
        <begin position="164"/>
        <end position="184"/>
    </location>
</feature>
<keyword evidence="2" id="KW-0812">Transmembrane</keyword>